<comment type="similarity">
    <text evidence="2">Belongs to the DUF177 domain family.</text>
</comment>
<reference evidence="6 7" key="1">
    <citation type="submission" date="2023-10" db="EMBL/GenBank/DDBJ databases">
        <title>Bacteria for the degradation of biodegradable plastic PBAT(Polybutylene adipate terephthalate).</title>
        <authorList>
            <person name="Weon H.-Y."/>
            <person name="Yeon J."/>
        </authorList>
    </citation>
    <scope>NUCLEOTIDE SEQUENCE [LARGE SCALE GENOMIC DNA]</scope>
    <source>
        <strain evidence="6 7">SBD 7-3</strain>
    </source>
</reference>
<evidence type="ECO:0000313" key="7">
    <source>
        <dbReference type="Proteomes" id="UP001303946"/>
    </source>
</evidence>
<dbReference type="RefSeq" id="WP_316702419.1">
    <property type="nucleotide sequence ID" value="NZ_CP136336.1"/>
</dbReference>
<sequence length="181" mass="19510">MKARDFDPSKLDVEALAKAGASLDGAWPVAELERLAASTVAGAVPGAVTWRAAGEHRVVRGGEPQVWLHLKADTQVMLECQRCLKPVAADVHAERSFLFVQGESAAAELDADSEDDVLALTRALDLRALVEDELLLELPLVPRHEVCPEPLQTANEEPPVLEEKPNPFAVLASLKRGSLPN</sequence>
<dbReference type="Proteomes" id="UP001303946">
    <property type="component" value="Chromosome"/>
</dbReference>
<keyword evidence="7" id="KW-1185">Reference proteome</keyword>
<gene>
    <name evidence="6" type="ORF">RXV79_05235</name>
</gene>
<evidence type="ECO:0000256" key="3">
    <source>
        <dbReference type="ARBA" id="ARBA00015716"/>
    </source>
</evidence>
<proteinExistence type="inferred from homology"/>
<evidence type="ECO:0000313" key="6">
    <source>
        <dbReference type="EMBL" id="WOB09466.1"/>
    </source>
</evidence>
<dbReference type="InterPro" id="IPR003772">
    <property type="entry name" value="YceD"/>
</dbReference>
<comment type="function">
    <text evidence="1">Plays a role in synthesis, processing and/or stability of 23S rRNA.</text>
</comment>
<dbReference type="PANTHER" id="PTHR38099:SF1">
    <property type="entry name" value="LARGE RIBOSOMAL RNA SUBUNIT ACCUMULATION PROTEIN YCED"/>
    <property type="match status" value="1"/>
</dbReference>
<protein>
    <recommendedName>
        <fullName evidence="3">Large ribosomal RNA subunit accumulation protein YceD</fullName>
    </recommendedName>
    <alternativeName>
        <fullName evidence="5">23S rRNA accumulation protein YceD</fullName>
    </alternativeName>
</protein>
<dbReference type="EMBL" id="CP136336">
    <property type="protein sequence ID" value="WOB09466.1"/>
    <property type="molecule type" value="Genomic_DNA"/>
</dbReference>
<dbReference type="InterPro" id="IPR039255">
    <property type="entry name" value="YceD_bac"/>
</dbReference>
<dbReference type="PANTHER" id="PTHR38099">
    <property type="entry name" value="LARGE RIBOSOMAL RNA SUBUNIT ACCUMULATION PROTEIN YCED"/>
    <property type="match status" value="1"/>
</dbReference>
<dbReference type="Pfam" id="PF02620">
    <property type="entry name" value="YceD"/>
    <property type="match status" value="1"/>
</dbReference>
<name>A0ABZ0CWX8_9BURK</name>
<accession>A0ABZ0CWX8</accession>
<evidence type="ECO:0000256" key="2">
    <source>
        <dbReference type="ARBA" id="ARBA00010740"/>
    </source>
</evidence>
<organism evidence="6 7">
    <name type="scientific">Piscinibacter gummiphilus</name>
    <dbReference type="NCBI Taxonomy" id="946333"/>
    <lineage>
        <taxon>Bacteria</taxon>
        <taxon>Pseudomonadati</taxon>
        <taxon>Pseudomonadota</taxon>
        <taxon>Betaproteobacteria</taxon>
        <taxon>Burkholderiales</taxon>
        <taxon>Sphaerotilaceae</taxon>
        <taxon>Piscinibacter</taxon>
    </lineage>
</organism>
<keyword evidence="4" id="KW-0690">Ribosome biogenesis</keyword>
<evidence type="ECO:0000256" key="4">
    <source>
        <dbReference type="ARBA" id="ARBA00022517"/>
    </source>
</evidence>
<evidence type="ECO:0000256" key="5">
    <source>
        <dbReference type="ARBA" id="ARBA00031841"/>
    </source>
</evidence>
<evidence type="ECO:0000256" key="1">
    <source>
        <dbReference type="ARBA" id="ARBA00002868"/>
    </source>
</evidence>